<evidence type="ECO:0000256" key="1">
    <source>
        <dbReference type="SAM" id="MobiDB-lite"/>
    </source>
</evidence>
<feature type="region of interest" description="Disordered" evidence="1">
    <location>
        <begin position="353"/>
        <end position="464"/>
    </location>
</feature>
<feature type="compositionally biased region" description="Basic residues" evidence="1">
    <location>
        <begin position="139"/>
        <end position="150"/>
    </location>
</feature>
<dbReference type="AlphaFoldDB" id="A0A4Y9ZQ89"/>
<organism evidence="2 3">
    <name type="scientific">Hericium alpestre</name>
    <dbReference type="NCBI Taxonomy" id="135208"/>
    <lineage>
        <taxon>Eukaryota</taxon>
        <taxon>Fungi</taxon>
        <taxon>Dikarya</taxon>
        <taxon>Basidiomycota</taxon>
        <taxon>Agaricomycotina</taxon>
        <taxon>Agaricomycetes</taxon>
        <taxon>Russulales</taxon>
        <taxon>Hericiaceae</taxon>
        <taxon>Hericium</taxon>
    </lineage>
</organism>
<feature type="compositionally biased region" description="Low complexity" evidence="1">
    <location>
        <begin position="209"/>
        <end position="218"/>
    </location>
</feature>
<dbReference type="EMBL" id="SFCI01001505">
    <property type="protein sequence ID" value="TFY75609.1"/>
    <property type="molecule type" value="Genomic_DNA"/>
</dbReference>
<comment type="caution">
    <text evidence="2">The sequence shown here is derived from an EMBL/GenBank/DDBJ whole genome shotgun (WGS) entry which is preliminary data.</text>
</comment>
<protein>
    <submittedName>
        <fullName evidence="2">Uncharacterized protein</fullName>
    </submittedName>
</protein>
<feature type="compositionally biased region" description="Polar residues" evidence="1">
    <location>
        <begin position="164"/>
        <end position="208"/>
    </location>
</feature>
<feature type="compositionally biased region" description="Low complexity" evidence="1">
    <location>
        <begin position="46"/>
        <end position="60"/>
    </location>
</feature>
<dbReference type="STRING" id="135208.A0A4Y9ZQ89"/>
<feature type="compositionally biased region" description="Polar residues" evidence="1">
    <location>
        <begin position="278"/>
        <end position="289"/>
    </location>
</feature>
<accession>A0A4Y9ZQ89</accession>
<feature type="compositionally biased region" description="Polar residues" evidence="1">
    <location>
        <begin position="442"/>
        <end position="451"/>
    </location>
</feature>
<feature type="compositionally biased region" description="Polar residues" evidence="1">
    <location>
        <begin position="64"/>
        <end position="75"/>
    </location>
</feature>
<reference evidence="2 3" key="1">
    <citation type="submission" date="2019-02" db="EMBL/GenBank/DDBJ databases">
        <title>Genome sequencing of the rare red list fungi Hericium alpestre (H. flagellum).</title>
        <authorList>
            <person name="Buettner E."/>
            <person name="Kellner H."/>
        </authorList>
    </citation>
    <scope>NUCLEOTIDE SEQUENCE [LARGE SCALE GENOMIC DNA]</scope>
    <source>
        <strain evidence="2 3">DSM 108284</strain>
    </source>
</reference>
<feature type="compositionally biased region" description="Acidic residues" evidence="1">
    <location>
        <begin position="313"/>
        <end position="323"/>
    </location>
</feature>
<name>A0A4Y9ZQ89_9AGAM</name>
<proteinExistence type="predicted"/>
<feature type="compositionally biased region" description="Low complexity" evidence="1">
    <location>
        <begin position="91"/>
        <end position="108"/>
    </location>
</feature>
<evidence type="ECO:0000313" key="2">
    <source>
        <dbReference type="EMBL" id="TFY75609.1"/>
    </source>
</evidence>
<dbReference type="OrthoDB" id="3226344at2759"/>
<sequence>MVQKPMQPLSSPTAHRRHPSAPPAVLVQSTRTPGLLSLSKPPHAIQQRPQQYQQQQRPPRSIQKGKSGNANQRSPQPIEAKAQPVDDSTTKKPSAPKGAAVKAPVAGPTPDKVFQGHQSVTPVKEKIIPRTMSPSVIHANRRQPHPHPHHQGSPPPPSPLSSQAEVSASSKPKSTRSQSLNRRNPKSTNLFDPFLVNNTSDNEVSTGAPTSTKSSSKPKQVDKALKLAVRPSGKLAHRRQNTVEVPGTPTPAPSKAVPVPHSKQPQSRGRDNGAKVLSRSQPAPSTLSTRPGLLHYATEQQSAAHGGFPICDDLTDAEGDDVSPPETPVREKGKTWQQSLVFEDSPRTAPLSATFSGFPFYPTPISTPTPERKRNHQRVSSESVFNLFMDDDSSASSSSSSSDGSEELKAMVGLMSRRRIMSANSTPASKSERKEDRPGFFASSNFQNSPSPEELPPPAFGLTF</sequence>
<gene>
    <name evidence="2" type="ORF">EWM64_g8403</name>
</gene>
<evidence type="ECO:0000313" key="3">
    <source>
        <dbReference type="Proteomes" id="UP000298061"/>
    </source>
</evidence>
<keyword evidence="3" id="KW-1185">Reference proteome</keyword>
<feature type="compositionally biased region" description="Pro residues" evidence="1">
    <location>
        <begin position="453"/>
        <end position="464"/>
    </location>
</feature>
<dbReference type="Proteomes" id="UP000298061">
    <property type="component" value="Unassembled WGS sequence"/>
</dbReference>
<feature type="region of interest" description="Disordered" evidence="1">
    <location>
        <begin position="305"/>
        <end position="337"/>
    </location>
</feature>
<feature type="compositionally biased region" description="Low complexity" evidence="1">
    <location>
        <begin position="394"/>
        <end position="403"/>
    </location>
</feature>
<feature type="region of interest" description="Disordered" evidence="1">
    <location>
        <begin position="1"/>
        <end position="291"/>
    </location>
</feature>